<organism evidence="2 3">
    <name type="scientific">Saccharobesus litoralis</name>
    <dbReference type="NCBI Taxonomy" id="2172099"/>
    <lineage>
        <taxon>Bacteria</taxon>
        <taxon>Pseudomonadati</taxon>
        <taxon>Pseudomonadota</taxon>
        <taxon>Gammaproteobacteria</taxon>
        <taxon>Alteromonadales</taxon>
        <taxon>Alteromonadaceae</taxon>
        <taxon>Saccharobesus</taxon>
    </lineage>
</organism>
<proteinExistence type="predicted"/>
<feature type="transmembrane region" description="Helical" evidence="1">
    <location>
        <begin position="125"/>
        <end position="150"/>
    </location>
</feature>
<dbReference type="Proteomes" id="UP000244441">
    <property type="component" value="Chromosome"/>
</dbReference>
<dbReference type="AlphaFoldDB" id="A0A2S0VRX4"/>
<dbReference type="KEGG" id="cate:C2869_11190"/>
<evidence type="ECO:0000256" key="1">
    <source>
        <dbReference type="SAM" id="Phobius"/>
    </source>
</evidence>
<feature type="transmembrane region" description="Helical" evidence="1">
    <location>
        <begin position="162"/>
        <end position="183"/>
    </location>
</feature>
<keyword evidence="1" id="KW-0472">Membrane</keyword>
<dbReference type="EMBL" id="CP026604">
    <property type="protein sequence ID" value="AWB66966.1"/>
    <property type="molecule type" value="Genomic_DNA"/>
</dbReference>
<feature type="transmembrane region" description="Helical" evidence="1">
    <location>
        <begin position="20"/>
        <end position="40"/>
    </location>
</feature>
<sequence>MNLLAINSTIYKFLRLRHKVLIGFIPACMLGAMVGLLVSIELSNVPKVVSLFLMLSSFIFSFLVGWSINALVVIIFLGWPVAKLKSVFGNSDIPSEWFVKDGQNLYIHELHQEARHWENERKIGFLRFIIFTGVVRIGGVALFSIGLYTYSVSEPLSLVNVAISSFSILALCSLIASAVWYIAEMRYKMNK</sequence>
<dbReference type="RefSeq" id="WP_108603022.1">
    <property type="nucleotide sequence ID" value="NZ_CP026604.1"/>
</dbReference>
<accession>A0A2S0VRX4</accession>
<feature type="transmembrane region" description="Helical" evidence="1">
    <location>
        <begin position="52"/>
        <end position="79"/>
    </location>
</feature>
<keyword evidence="1" id="KW-0812">Transmembrane</keyword>
<gene>
    <name evidence="2" type="ORF">C2869_11190</name>
</gene>
<name>A0A2S0VRX4_9ALTE</name>
<reference evidence="2 3" key="1">
    <citation type="submission" date="2018-01" db="EMBL/GenBank/DDBJ databases">
        <title>Genome sequence of a Cantenovulum-like bacteria.</title>
        <authorList>
            <person name="Tan W.R."/>
            <person name="Lau N.-S."/>
            <person name="Go F."/>
            <person name="Amirul A.-A.A."/>
        </authorList>
    </citation>
    <scope>NUCLEOTIDE SEQUENCE [LARGE SCALE GENOMIC DNA]</scope>
    <source>
        <strain evidence="2 3">CCB-QB4</strain>
    </source>
</reference>
<keyword evidence="1" id="KW-1133">Transmembrane helix</keyword>
<protein>
    <submittedName>
        <fullName evidence="2">Uncharacterized protein</fullName>
    </submittedName>
</protein>
<keyword evidence="3" id="KW-1185">Reference proteome</keyword>
<evidence type="ECO:0000313" key="3">
    <source>
        <dbReference type="Proteomes" id="UP000244441"/>
    </source>
</evidence>
<evidence type="ECO:0000313" key="2">
    <source>
        <dbReference type="EMBL" id="AWB66966.1"/>
    </source>
</evidence>